<feature type="signal peptide" evidence="1">
    <location>
        <begin position="1"/>
        <end position="23"/>
    </location>
</feature>
<evidence type="ECO:0000313" key="3">
    <source>
        <dbReference type="Proteomes" id="UP001466893"/>
    </source>
</evidence>
<evidence type="ECO:0008006" key="4">
    <source>
        <dbReference type="Google" id="ProtNLM"/>
    </source>
</evidence>
<feature type="chain" id="PRO_5045388878" description="Fimbrial adhesin EcpD" evidence="1">
    <location>
        <begin position="24"/>
        <end position="547"/>
    </location>
</feature>
<reference evidence="2 3" key="1">
    <citation type="submission" date="2024-04" db="EMBL/GenBank/DDBJ databases">
        <title>Kosakonia calanthae sp. nov., a halophilic bacterium isolated from leaves of Calanthe tiplacata.</title>
        <authorList>
            <person name="Wu P."/>
        </authorList>
    </citation>
    <scope>NUCLEOTIDE SEQUENCE [LARGE SCALE GENOMIC DNA]</scope>
    <source>
        <strain evidence="2 3">BYX6</strain>
    </source>
</reference>
<organism evidence="2 3">
    <name type="scientific">Kosakonia calanthes</name>
    <dbReference type="NCBI Taxonomy" id="3139408"/>
    <lineage>
        <taxon>Bacteria</taxon>
        <taxon>Pseudomonadati</taxon>
        <taxon>Pseudomonadota</taxon>
        <taxon>Gammaproteobacteria</taxon>
        <taxon>Enterobacterales</taxon>
        <taxon>Enterobacteriaceae</taxon>
        <taxon>Kosakonia</taxon>
    </lineage>
</organism>
<evidence type="ECO:0000313" key="2">
    <source>
        <dbReference type="EMBL" id="WZV96785.1"/>
    </source>
</evidence>
<dbReference type="RefSeq" id="WP_342321216.1">
    <property type="nucleotide sequence ID" value="NZ_CP151800.1"/>
</dbReference>
<accession>A0ABZ3B0L6</accession>
<dbReference type="Proteomes" id="UP001466893">
    <property type="component" value="Chromosome"/>
</dbReference>
<keyword evidence="1" id="KW-0732">Signal</keyword>
<evidence type="ECO:0000256" key="1">
    <source>
        <dbReference type="SAM" id="SignalP"/>
    </source>
</evidence>
<sequence>MKFNDYSFLLFILLSFLTEPVSAVVNKTVYPDAPTREYVFVENSNDDNFFVTPGDDLNPRMTGTNRWTGLKYTGSGSIYQQSLGYIDNGRNTLLSSNRRFDMWLENAPASYPIKGLRCINWYKGCDMATSLILPAAIDMHGFYGVTVPAGGAKWMHGMMSNHFYQYLNSAPVGSNFTMTINTCETTEYYSAQHGQRCRYMGSGNWDVRKVSFTKGAHLKFQNINAMSEVFINSDGIPTLGEGNSDCYPLVRGQRSGLACKMVSYNLSDNGLSNSTIKVFPAMNHAALESAIDTDDMQFSLDGASWKTVNGKAHYYTFNDLKSKSNIYIFLSSNFFKQMVKLGISDNNTHDLFNFRMYNILAPESGWYEFSASSKLIIKPRDFSVSIISTDHQRNPTRTGKIGKKSPSLDFDYIVTANGKTAADEVLVSVTGPTQTIQGRAWCIFASSDGLIQVPFPALLSFKTQNGVNKTYDVGCDGQWRDMTDAFWITTPWIDTNGTNGVMNKSTVRFSIPMNAEQSLNTTNQTSWYGDVSASGEIRVKATWRNVR</sequence>
<protein>
    <recommendedName>
        <fullName evidence="4">Fimbrial adhesin EcpD</fullName>
    </recommendedName>
</protein>
<name>A0ABZ3B0L6_9ENTR</name>
<keyword evidence="3" id="KW-1185">Reference proteome</keyword>
<dbReference type="EMBL" id="CP151800">
    <property type="protein sequence ID" value="WZV96785.1"/>
    <property type="molecule type" value="Genomic_DNA"/>
</dbReference>
<gene>
    <name evidence="2" type="ORF">AAEY27_13960</name>
</gene>
<proteinExistence type="predicted"/>